<keyword evidence="1" id="KW-0812">Transmembrane</keyword>
<name>A0A2M6RAZ0_9BACT</name>
<evidence type="ECO:0000313" key="3">
    <source>
        <dbReference type="Proteomes" id="UP000231162"/>
    </source>
</evidence>
<gene>
    <name evidence="2" type="ORF">COT79_00595</name>
</gene>
<keyword evidence="1" id="KW-1133">Transmembrane helix</keyword>
<dbReference type="InterPro" id="IPR012902">
    <property type="entry name" value="N_methyl_site"/>
</dbReference>
<reference evidence="3" key="1">
    <citation type="submission" date="2017-09" db="EMBL/GenBank/DDBJ databases">
        <title>Depth-based differentiation of microbial function through sediment-hosted aquifers and enrichment of novel symbionts in the deep terrestrial subsurface.</title>
        <authorList>
            <person name="Probst A.J."/>
            <person name="Ladd B."/>
            <person name="Jarett J.K."/>
            <person name="Geller-Mcgrath D.E."/>
            <person name="Sieber C.M.K."/>
            <person name="Emerson J.B."/>
            <person name="Anantharaman K."/>
            <person name="Thomas B.C."/>
            <person name="Malmstrom R."/>
            <person name="Stieglmeier M."/>
            <person name="Klingl A."/>
            <person name="Woyke T."/>
            <person name="Ryan C.M."/>
            <person name="Banfield J.F."/>
        </authorList>
    </citation>
    <scope>NUCLEOTIDE SEQUENCE [LARGE SCALE GENOMIC DNA]</scope>
</reference>
<accession>A0A2M6RAZ0</accession>
<proteinExistence type="predicted"/>
<organism evidence="2 3">
    <name type="scientific">Candidatus Berkelbacteria bacterium CG10_big_fil_rev_8_21_14_0_10_43_14</name>
    <dbReference type="NCBI Taxonomy" id="1974515"/>
    <lineage>
        <taxon>Bacteria</taxon>
        <taxon>Candidatus Berkelbacteria</taxon>
    </lineage>
</organism>
<comment type="caution">
    <text evidence="2">The sequence shown here is derived from an EMBL/GenBank/DDBJ whole genome shotgun (WGS) entry which is preliminary data.</text>
</comment>
<sequence>MSHNFAQTHKGFGLIEALVASGIVAMLAAGSVALSATILNNTRTSYDQLVGTRLAMQAIEGARWIRDRNVNDGVSTTIWNTLIRDTGSPLTTCGTCTLEPVIPSRTSGVYYSDFGSQEITVMAGLVAHTFERKITITKDPATPDIMTITVTVDKKRPDGSFSRVANITMQLTSWKQK</sequence>
<dbReference type="Pfam" id="PF07963">
    <property type="entry name" value="N_methyl"/>
    <property type="match status" value="1"/>
</dbReference>
<evidence type="ECO:0008006" key="4">
    <source>
        <dbReference type="Google" id="ProtNLM"/>
    </source>
</evidence>
<dbReference type="Proteomes" id="UP000231162">
    <property type="component" value="Unassembled WGS sequence"/>
</dbReference>
<dbReference type="EMBL" id="PEZX01000012">
    <property type="protein sequence ID" value="PIS07180.1"/>
    <property type="molecule type" value="Genomic_DNA"/>
</dbReference>
<protein>
    <recommendedName>
        <fullName evidence="4">Type IV pilus modification protein PilV</fullName>
    </recommendedName>
</protein>
<evidence type="ECO:0000313" key="2">
    <source>
        <dbReference type="EMBL" id="PIS07180.1"/>
    </source>
</evidence>
<keyword evidence="1" id="KW-0472">Membrane</keyword>
<feature type="transmembrane region" description="Helical" evidence="1">
    <location>
        <begin position="12"/>
        <end position="39"/>
    </location>
</feature>
<evidence type="ECO:0000256" key="1">
    <source>
        <dbReference type="SAM" id="Phobius"/>
    </source>
</evidence>
<dbReference type="AlphaFoldDB" id="A0A2M6RAZ0"/>